<protein>
    <submittedName>
        <fullName evidence="5">Monovalent cation/H+ antiporter subunit D family protein</fullName>
    </submittedName>
</protein>
<comment type="caution">
    <text evidence="5">The sequence shown here is derived from an EMBL/GenBank/DDBJ whole genome shotgun (WGS) entry which is preliminary data.</text>
</comment>
<proteinExistence type="predicted"/>
<gene>
    <name evidence="5" type="ORF">NOG11_11550</name>
</gene>
<keyword evidence="3" id="KW-0472">Membrane</keyword>
<dbReference type="PRINTS" id="PR01434">
    <property type="entry name" value="NADHDHGNASE5"/>
</dbReference>
<keyword evidence="2 3" id="KW-0812">Transmembrane</keyword>
<feature type="transmembrane region" description="Helical" evidence="3">
    <location>
        <begin position="214"/>
        <end position="234"/>
    </location>
</feature>
<dbReference type="AlphaFoldDB" id="A0A9X2LA99"/>
<evidence type="ECO:0000313" key="5">
    <source>
        <dbReference type="EMBL" id="MCQ8186023.1"/>
    </source>
</evidence>
<evidence type="ECO:0000313" key="6">
    <source>
        <dbReference type="Proteomes" id="UP001142610"/>
    </source>
</evidence>
<feature type="transmembrane region" description="Helical" evidence="3">
    <location>
        <begin position="380"/>
        <end position="401"/>
    </location>
</feature>
<dbReference type="Proteomes" id="UP001142610">
    <property type="component" value="Unassembled WGS sequence"/>
</dbReference>
<feature type="transmembrane region" description="Helical" evidence="3">
    <location>
        <begin position="120"/>
        <end position="137"/>
    </location>
</feature>
<accession>A0A9X2LA99</accession>
<feature type="transmembrane region" description="Helical" evidence="3">
    <location>
        <begin position="143"/>
        <end position="160"/>
    </location>
</feature>
<dbReference type="GO" id="GO:0012505">
    <property type="term" value="C:endomembrane system"/>
    <property type="evidence" value="ECO:0007669"/>
    <property type="project" value="UniProtKB-SubCell"/>
</dbReference>
<sequence length="497" mass="52351">MAALFSLLSPETAMLVSMVVPVLGLCAVALLDRQPNLREAASLITGAVTLYCTLTVFIAVGAGERPTVEIVEMLPGLSLRLAAEPLGALFALIASGLWIVNTVYSIGYMRGHGAKAQTRFYMAFCAAISAALGIAYAGNLLTFFLFYEALTVSTFPLVTHERNGAARAGGRVYLGILMGTSIGLLLPAVIWIYGLTGTTDFVLGGILGELVQNMPVVFAILLSLSVWGTAKAALMPFHPWLPNAMVAPTPVSAFLHAVAVVKAGVFGVLKISLYTFGASNIAASGMSDVILYVAAFSILAASLIAMTQDNLKARLAYSTVSQLSYVTLAAMLATRYGILGGGTQIAAHALGKMTLFMCAGAIATAHHLKYISDMRGLGRIMPYTFAAYIIGACSIIGLPPLAGTWPKFFLMLGSAETGDLILIAVLIISSLLNIVYLLPPAVRAFMDPVPEGMDDSRIQEAPAAALVPAWVTAVGCLVLFFLMGDLVRYLEPLVEGL</sequence>
<feature type="transmembrane region" description="Helical" evidence="3">
    <location>
        <begin position="82"/>
        <end position="108"/>
    </location>
</feature>
<keyword evidence="3" id="KW-1133">Transmembrane helix</keyword>
<feature type="transmembrane region" description="Helical" evidence="3">
    <location>
        <begin position="246"/>
        <end position="269"/>
    </location>
</feature>
<dbReference type="InterPro" id="IPR001750">
    <property type="entry name" value="ND/Mrp_TM"/>
</dbReference>
<feature type="transmembrane region" description="Helical" evidence="3">
    <location>
        <begin position="421"/>
        <end position="442"/>
    </location>
</feature>
<comment type="subcellular location">
    <subcellularLocation>
        <location evidence="1">Endomembrane system</location>
        <topology evidence="1">Multi-pass membrane protein</topology>
    </subcellularLocation>
    <subcellularLocation>
        <location evidence="2">Membrane</location>
        <topology evidence="2">Multi-pass membrane protein</topology>
    </subcellularLocation>
</comment>
<feature type="transmembrane region" description="Helical" evidence="3">
    <location>
        <begin position="289"/>
        <end position="307"/>
    </location>
</feature>
<dbReference type="GO" id="GO:0016020">
    <property type="term" value="C:membrane"/>
    <property type="evidence" value="ECO:0007669"/>
    <property type="project" value="UniProtKB-SubCell"/>
</dbReference>
<feature type="transmembrane region" description="Helical" evidence="3">
    <location>
        <begin position="345"/>
        <end position="368"/>
    </location>
</feature>
<dbReference type="PANTHER" id="PTHR43373">
    <property type="entry name" value="NA(+)/H(+) ANTIPORTER SUBUNIT"/>
    <property type="match status" value="1"/>
</dbReference>
<feature type="domain" description="NADH:quinone oxidoreductase/Mrp antiporter transmembrane" evidence="4">
    <location>
        <begin position="137"/>
        <end position="432"/>
    </location>
</feature>
<dbReference type="RefSeq" id="WP_256619918.1">
    <property type="nucleotide sequence ID" value="NZ_JANIBC010000011.1"/>
</dbReference>
<feature type="transmembrane region" description="Helical" evidence="3">
    <location>
        <begin position="319"/>
        <end position="339"/>
    </location>
</feature>
<keyword evidence="6" id="KW-1185">Reference proteome</keyword>
<feature type="transmembrane region" description="Helical" evidence="3">
    <location>
        <begin position="172"/>
        <end position="194"/>
    </location>
</feature>
<feature type="transmembrane region" description="Helical" evidence="3">
    <location>
        <begin position="12"/>
        <end position="31"/>
    </location>
</feature>
<name>A0A9X2LA99_9PROT</name>
<organism evidence="5 6">
    <name type="scientific">Parvularcula maris</name>
    <dbReference type="NCBI Taxonomy" id="2965077"/>
    <lineage>
        <taxon>Bacteria</taxon>
        <taxon>Pseudomonadati</taxon>
        <taxon>Pseudomonadota</taxon>
        <taxon>Alphaproteobacteria</taxon>
        <taxon>Parvularculales</taxon>
        <taxon>Parvularculaceae</taxon>
        <taxon>Parvularcula</taxon>
    </lineage>
</organism>
<evidence type="ECO:0000256" key="3">
    <source>
        <dbReference type="SAM" id="Phobius"/>
    </source>
</evidence>
<evidence type="ECO:0000256" key="1">
    <source>
        <dbReference type="ARBA" id="ARBA00004127"/>
    </source>
</evidence>
<evidence type="ECO:0000259" key="4">
    <source>
        <dbReference type="Pfam" id="PF00361"/>
    </source>
</evidence>
<reference evidence="5" key="1">
    <citation type="submission" date="2022-07" db="EMBL/GenBank/DDBJ databases">
        <title>Parvularcula maris sp. nov., an algicidal bacterium isolated from seawater.</title>
        <authorList>
            <person name="Li F."/>
        </authorList>
    </citation>
    <scope>NUCLEOTIDE SEQUENCE</scope>
    <source>
        <strain evidence="5">BGMRC 0090</strain>
    </source>
</reference>
<dbReference type="EMBL" id="JANIBC010000011">
    <property type="protein sequence ID" value="MCQ8186023.1"/>
    <property type="molecule type" value="Genomic_DNA"/>
</dbReference>
<feature type="transmembrane region" description="Helical" evidence="3">
    <location>
        <begin position="43"/>
        <end position="62"/>
    </location>
</feature>
<dbReference type="InterPro" id="IPR050616">
    <property type="entry name" value="CPA3_Na-H_Antiporter_A"/>
</dbReference>
<feature type="transmembrane region" description="Helical" evidence="3">
    <location>
        <begin position="463"/>
        <end position="483"/>
    </location>
</feature>
<evidence type="ECO:0000256" key="2">
    <source>
        <dbReference type="RuleBase" id="RU000320"/>
    </source>
</evidence>
<dbReference type="PANTHER" id="PTHR43373:SF1">
    <property type="entry name" value="NA(+)_H(+) ANTIPORTER SUBUNIT A"/>
    <property type="match status" value="1"/>
</dbReference>
<dbReference type="Pfam" id="PF00361">
    <property type="entry name" value="Proton_antipo_M"/>
    <property type="match status" value="1"/>
</dbReference>